<keyword evidence="3" id="KW-1185">Reference proteome</keyword>
<gene>
    <name evidence="2" type="ORF">GCM10011409_40630</name>
</gene>
<name>A0A9W5X7B8_9BACI</name>
<dbReference type="AlphaFoldDB" id="A0A9W5X7B8"/>
<proteinExistence type="predicted"/>
<evidence type="ECO:0000256" key="1">
    <source>
        <dbReference type="SAM" id="MobiDB-lite"/>
    </source>
</evidence>
<organism evidence="2 3">
    <name type="scientific">Lentibacillus populi</name>
    <dbReference type="NCBI Taxonomy" id="1827502"/>
    <lineage>
        <taxon>Bacteria</taxon>
        <taxon>Bacillati</taxon>
        <taxon>Bacillota</taxon>
        <taxon>Bacilli</taxon>
        <taxon>Bacillales</taxon>
        <taxon>Bacillaceae</taxon>
        <taxon>Lentibacillus</taxon>
    </lineage>
</organism>
<dbReference type="EMBL" id="BMJD01000052">
    <property type="protein sequence ID" value="GGB59026.1"/>
    <property type="molecule type" value="Genomic_DNA"/>
</dbReference>
<reference evidence="2" key="2">
    <citation type="submission" date="2020-09" db="EMBL/GenBank/DDBJ databases">
        <authorList>
            <person name="Sun Q."/>
            <person name="Zhou Y."/>
        </authorList>
    </citation>
    <scope>NUCLEOTIDE SEQUENCE</scope>
    <source>
        <strain evidence="2">CGMCC 1.15454</strain>
    </source>
</reference>
<evidence type="ECO:0000313" key="2">
    <source>
        <dbReference type="EMBL" id="GGB59026.1"/>
    </source>
</evidence>
<sequence>MVMSAQTRSDNEKKVTHHGNESQTRSDNEKKGTHHGYESPNSFR</sequence>
<accession>A0A9W5X7B8</accession>
<dbReference type="Proteomes" id="UP000621492">
    <property type="component" value="Unassembled WGS sequence"/>
</dbReference>
<feature type="region of interest" description="Disordered" evidence="1">
    <location>
        <begin position="1"/>
        <end position="44"/>
    </location>
</feature>
<evidence type="ECO:0000313" key="3">
    <source>
        <dbReference type="Proteomes" id="UP000621492"/>
    </source>
</evidence>
<protein>
    <submittedName>
        <fullName evidence="2">Uncharacterized protein</fullName>
    </submittedName>
</protein>
<comment type="caution">
    <text evidence="2">The sequence shown here is derived from an EMBL/GenBank/DDBJ whole genome shotgun (WGS) entry which is preliminary data.</text>
</comment>
<reference evidence="2" key="1">
    <citation type="journal article" date="2014" name="Int. J. Syst. Evol. Microbiol.">
        <title>Complete genome sequence of Corynebacterium casei LMG S-19264T (=DSM 44701T), isolated from a smear-ripened cheese.</title>
        <authorList>
            <consortium name="US DOE Joint Genome Institute (JGI-PGF)"/>
            <person name="Walter F."/>
            <person name="Albersmeier A."/>
            <person name="Kalinowski J."/>
            <person name="Ruckert C."/>
        </authorList>
    </citation>
    <scope>NUCLEOTIDE SEQUENCE</scope>
    <source>
        <strain evidence="2">CGMCC 1.15454</strain>
    </source>
</reference>
<feature type="compositionally biased region" description="Basic and acidic residues" evidence="1">
    <location>
        <begin position="9"/>
        <end position="37"/>
    </location>
</feature>